<keyword evidence="6 8" id="KW-0560">Oxidoreductase</keyword>
<dbReference type="AlphaFoldDB" id="A0A4S2KM49"/>
<organism evidence="9 10">
    <name type="scientific">Temnothorax longispinosus</name>
    <dbReference type="NCBI Taxonomy" id="300112"/>
    <lineage>
        <taxon>Eukaryota</taxon>
        <taxon>Metazoa</taxon>
        <taxon>Ecdysozoa</taxon>
        <taxon>Arthropoda</taxon>
        <taxon>Hexapoda</taxon>
        <taxon>Insecta</taxon>
        <taxon>Pterygota</taxon>
        <taxon>Neoptera</taxon>
        <taxon>Endopterygota</taxon>
        <taxon>Hymenoptera</taxon>
        <taxon>Apocrita</taxon>
        <taxon>Aculeata</taxon>
        <taxon>Formicoidea</taxon>
        <taxon>Formicidae</taxon>
        <taxon>Myrmicinae</taxon>
        <taxon>Temnothorax</taxon>
    </lineage>
</organism>
<proteinExistence type="inferred from homology"/>
<dbReference type="InterPro" id="IPR020946">
    <property type="entry name" value="Flavin_mOase-like"/>
</dbReference>
<dbReference type="InterPro" id="IPR050346">
    <property type="entry name" value="FMO-like"/>
</dbReference>
<evidence type="ECO:0000256" key="4">
    <source>
        <dbReference type="ARBA" id="ARBA00022827"/>
    </source>
</evidence>
<evidence type="ECO:0000256" key="5">
    <source>
        <dbReference type="ARBA" id="ARBA00022857"/>
    </source>
</evidence>
<dbReference type="Proteomes" id="UP000310200">
    <property type="component" value="Unassembled WGS sequence"/>
</dbReference>
<keyword evidence="10" id="KW-1185">Reference proteome</keyword>
<evidence type="ECO:0000256" key="7">
    <source>
        <dbReference type="ARBA" id="ARBA00023033"/>
    </source>
</evidence>
<evidence type="ECO:0000256" key="8">
    <source>
        <dbReference type="RuleBase" id="RU361177"/>
    </source>
</evidence>
<evidence type="ECO:0000256" key="6">
    <source>
        <dbReference type="ARBA" id="ARBA00023002"/>
    </source>
</evidence>
<dbReference type="GO" id="GO:0004499">
    <property type="term" value="F:N,N-dimethylaniline monooxygenase activity"/>
    <property type="evidence" value="ECO:0007669"/>
    <property type="project" value="InterPro"/>
</dbReference>
<evidence type="ECO:0000256" key="1">
    <source>
        <dbReference type="ARBA" id="ARBA00001974"/>
    </source>
</evidence>
<reference evidence="9 10" key="1">
    <citation type="journal article" date="2019" name="Philos. Trans. R. Soc. Lond., B, Biol. Sci.">
        <title>Ant behaviour and brain gene expression of defending hosts depend on the ecological success of the intruding social parasite.</title>
        <authorList>
            <person name="Kaur R."/>
            <person name="Stoldt M."/>
            <person name="Jongepier E."/>
            <person name="Feldmeyer B."/>
            <person name="Menzel F."/>
            <person name="Bornberg-Bauer E."/>
            <person name="Foitzik S."/>
        </authorList>
    </citation>
    <scope>NUCLEOTIDE SEQUENCE [LARGE SCALE GENOMIC DNA]</scope>
    <source>
        <tissue evidence="9">Whole body</tissue>
    </source>
</reference>
<gene>
    <name evidence="9" type="ORF">DBV15_08108</name>
</gene>
<keyword evidence="7 8" id="KW-0503">Monooxygenase</keyword>
<comment type="cofactor">
    <cofactor evidence="1 8">
        <name>FAD</name>
        <dbReference type="ChEBI" id="CHEBI:57692"/>
    </cofactor>
</comment>
<dbReference type="PIRSF" id="PIRSF000332">
    <property type="entry name" value="FMO"/>
    <property type="match status" value="1"/>
</dbReference>
<dbReference type="STRING" id="300112.A0A4S2KM49"/>
<dbReference type="GO" id="GO:0050661">
    <property type="term" value="F:NADP binding"/>
    <property type="evidence" value="ECO:0007669"/>
    <property type="project" value="InterPro"/>
</dbReference>
<dbReference type="PRINTS" id="PR00368">
    <property type="entry name" value="FADPNR"/>
</dbReference>
<evidence type="ECO:0000313" key="10">
    <source>
        <dbReference type="Proteomes" id="UP000310200"/>
    </source>
</evidence>
<dbReference type="InterPro" id="IPR036188">
    <property type="entry name" value="FAD/NAD-bd_sf"/>
</dbReference>
<comment type="caution">
    <text evidence="9">The sequence shown here is derived from an EMBL/GenBank/DDBJ whole genome shotgun (WGS) entry which is preliminary data.</text>
</comment>
<dbReference type="EMBL" id="QBLH01002300">
    <property type="protein sequence ID" value="TGZ48848.1"/>
    <property type="molecule type" value="Genomic_DNA"/>
</dbReference>
<dbReference type="Gene3D" id="3.50.50.60">
    <property type="entry name" value="FAD/NAD(P)-binding domain"/>
    <property type="match status" value="2"/>
</dbReference>
<accession>A0A4S2KM49</accession>
<comment type="similarity">
    <text evidence="2 8">Belongs to the FMO family.</text>
</comment>
<dbReference type="Pfam" id="PF00743">
    <property type="entry name" value="FMO-like"/>
    <property type="match status" value="2"/>
</dbReference>
<dbReference type="PANTHER" id="PTHR23023">
    <property type="entry name" value="DIMETHYLANILINE MONOOXYGENASE"/>
    <property type="match status" value="1"/>
</dbReference>
<protein>
    <recommendedName>
        <fullName evidence="8">Flavin-containing monooxygenase</fullName>
        <ecNumber evidence="8">1.-.-.-</ecNumber>
    </recommendedName>
</protein>
<dbReference type="EC" id="1.-.-.-" evidence="8"/>
<dbReference type="InterPro" id="IPR000960">
    <property type="entry name" value="Flavin_mOase"/>
</dbReference>
<dbReference type="FunFam" id="3.50.50.60:FF:000138">
    <property type="entry name" value="Flavin-containing monooxygenase"/>
    <property type="match status" value="1"/>
</dbReference>
<keyword evidence="4 8" id="KW-0274">FAD</keyword>
<sequence length="441" mass="49972">MANQEGKIKVCVIGAGAAGLCAVRHLAANTTFEVTAYEQTNDIGGTWVYKEQVGLDDNGLPIHSSMYQNLSNMIPSTMFLVLLYRTNLPAKIMNFPDYITMEGQEPSCVSHQEVLNYLKDYAQHFDVHRYIELNTKVESVQFVSSDHSNQDKWSVQVRKLKTEEMELRYFDAIMVCNGHYFDPYVPTITGIESFPGLILHSHAYRRPDEFSGKTVLVLGAGSSGIDIGIDLSNQATRVYLSHNHDRLTSSLPSNMIQVAGIESIHETTFRLKDGTTVDAIDVFLLCTGYTYNFPFLDKNCGIKVNSNYVTPLYKHFINIEHPSMCIVGIPTVVVPFPMFHMQVQFFLALLQNRVNLPSKLIMLENSALKTQKKRHAHKLMDHQWDYNDSLAIAGGFDRLPLFYKLGYNAWSVQRSMNLLRYKDSKFIVSEDGQSVELVIPE</sequence>
<evidence type="ECO:0000256" key="3">
    <source>
        <dbReference type="ARBA" id="ARBA00022630"/>
    </source>
</evidence>
<dbReference type="GO" id="GO:0050660">
    <property type="term" value="F:flavin adenine dinucleotide binding"/>
    <property type="evidence" value="ECO:0007669"/>
    <property type="project" value="InterPro"/>
</dbReference>
<keyword evidence="3 8" id="KW-0285">Flavoprotein</keyword>
<name>A0A4S2KM49_9HYME</name>
<evidence type="ECO:0000313" key="9">
    <source>
        <dbReference type="EMBL" id="TGZ48848.1"/>
    </source>
</evidence>
<dbReference type="SUPFAM" id="SSF51905">
    <property type="entry name" value="FAD/NAD(P)-binding domain"/>
    <property type="match status" value="2"/>
</dbReference>
<keyword evidence="5" id="KW-0521">NADP</keyword>
<evidence type="ECO:0000256" key="2">
    <source>
        <dbReference type="ARBA" id="ARBA00009183"/>
    </source>
</evidence>